<dbReference type="AlphaFoldDB" id="A0ABC8QMW6"/>
<keyword evidence="1" id="KW-1133">Transmembrane helix</keyword>
<gene>
    <name evidence="2" type="ORF">ILEXP_LOCUS795</name>
</gene>
<keyword evidence="1" id="KW-0812">Transmembrane</keyword>
<keyword evidence="3" id="KW-1185">Reference proteome</keyword>
<evidence type="ECO:0000313" key="2">
    <source>
        <dbReference type="EMBL" id="CAK9133868.1"/>
    </source>
</evidence>
<sequence length="148" mass="16646">MGVAMPWDWDSFDIMGHLTWVKFSFVFILFITFSSISIGLPLTCPVGYIRVQRQDFSAMFTVSFLVSLLCPQVLFWSIYPIILLLFACSSCLLNIFRSLLSCIREFLSTVPDLNIFITATNTDVANPEAQQVNQGDMGIDEADVEAQV</sequence>
<name>A0ABC8QMW6_9AQUA</name>
<comment type="caution">
    <text evidence="2">The sequence shown here is derived from an EMBL/GenBank/DDBJ whole genome shotgun (WGS) entry which is preliminary data.</text>
</comment>
<protein>
    <submittedName>
        <fullName evidence="2">Uncharacterized protein</fullName>
    </submittedName>
</protein>
<feature type="transmembrane region" description="Helical" evidence="1">
    <location>
        <begin position="56"/>
        <end position="75"/>
    </location>
</feature>
<proteinExistence type="predicted"/>
<feature type="transmembrane region" description="Helical" evidence="1">
    <location>
        <begin position="20"/>
        <end position="44"/>
    </location>
</feature>
<dbReference type="Proteomes" id="UP001642360">
    <property type="component" value="Unassembled WGS sequence"/>
</dbReference>
<evidence type="ECO:0000256" key="1">
    <source>
        <dbReference type="SAM" id="Phobius"/>
    </source>
</evidence>
<feature type="transmembrane region" description="Helical" evidence="1">
    <location>
        <begin position="81"/>
        <end position="100"/>
    </location>
</feature>
<reference evidence="2 3" key="1">
    <citation type="submission" date="2024-02" db="EMBL/GenBank/DDBJ databases">
        <authorList>
            <person name="Vignale AGUSTIN F."/>
            <person name="Sosa J E."/>
            <person name="Modenutti C."/>
        </authorList>
    </citation>
    <scope>NUCLEOTIDE SEQUENCE [LARGE SCALE GENOMIC DNA]</scope>
</reference>
<dbReference type="EMBL" id="CAUOFW020000225">
    <property type="protein sequence ID" value="CAK9133868.1"/>
    <property type="molecule type" value="Genomic_DNA"/>
</dbReference>
<keyword evidence="1" id="KW-0472">Membrane</keyword>
<organism evidence="2 3">
    <name type="scientific">Ilex paraguariensis</name>
    <name type="common">yerba mate</name>
    <dbReference type="NCBI Taxonomy" id="185542"/>
    <lineage>
        <taxon>Eukaryota</taxon>
        <taxon>Viridiplantae</taxon>
        <taxon>Streptophyta</taxon>
        <taxon>Embryophyta</taxon>
        <taxon>Tracheophyta</taxon>
        <taxon>Spermatophyta</taxon>
        <taxon>Magnoliopsida</taxon>
        <taxon>eudicotyledons</taxon>
        <taxon>Gunneridae</taxon>
        <taxon>Pentapetalae</taxon>
        <taxon>asterids</taxon>
        <taxon>campanulids</taxon>
        <taxon>Aquifoliales</taxon>
        <taxon>Aquifoliaceae</taxon>
        <taxon>Ilex</taxon>
    </lineage>
</organism>
<evidence type="ECO:0000313" key="3">
    <source>
        <dbReference type="Proteomes" id="UP001642360"/>
    </source>
</evidence>
<accession>A0ABC8QMW6</accession>